<protein>
    <submittedName>
        <fullName evidence="2">Uncharacterized protein</fullName>
    </submittedName>
</protein>
<keyword evidence="3" id="KW-1185">Reference proteome</keyword>
<name>A0A4R0NZ10_9SPHI</name>
<gene>
    <name evidence="2" type="ORF">EZ449_14235</name>
</gene>
<comment type="caution">
    <text evidence="2">The sequence shown here is derived from an EMBL/GenBank/DDBJ whole genome shotgun (WGS) entry which is preliminary data.</text>
</comment>
<accession>A0A4R0NZ10</accession>
<organism evidence="2 3">
    <name type="scientific">Pedobacter frigidisoli</name>
    <dbReference type="NCBI Taxonomy" id="2530455"/>
    <lineage>
        <taxon>Bacteria</taxon>
        <taxon>Pseudomonadati</taxon>
        <taxon>Bacteroidota</taxon>
        <taxon>Sphingobacteriia</taxon>
        <taxon>Sphingobacteriales</taxon>
        <taxon>Sphingobacteriaceae</taxon>
        <taxon>Pedobacter</taxon>
    </lineage>
</organism>
<dbReference type="Proteomes" id="UP000291485">
    <property type="component" value="Unassembled WGS sequence"/>
</dbReference>
<feature type="chain" id="PRO_5020666545" evidence="1">
    <location>
        <begin position="20"/>
        <end position="220"/>
    </location>
</feature>
<feature type="signal peptide" evidence="1">
    <location>
        <begin position="1"/>
        <end position="19"/>
    </location>
</feature>
<dbReference type="OrthoDB" id="1243758at2"/>
<dbReference type="EMBL" id="SJSN01000010">
    <property type="protein sequence ID" value="TCD07690.1"/>
    <property type="molecule type" value="Genomic_DNA"/>
</dbReference>
<evidence type="ECO:0000256" key="1">
    <source>
        <dbReference type="SAM" id="SignalP"/>
    </source>
</evidence>
<evidence type="ECO:0000313" key="3">
    <source>
        <dbReference type="Proteomes" id="UP000291485"/>
    </source>
</evidence>
<dbReference type="RefSeq" id="WP_131559930.1">
    <property type="nucleotide sequence ID" value="NZ_SJSN01000010.1"/>
</dbReference>
<keyword evidence="1" id="KW-0732">Signal</keyword>
<sequence>MKILLFYLLFLLAGQRAVGQIYVDPATSAAVAAHAGVINSQLNATTDKLTLIQRAQLAITGELVVVNSLQQDIYRGLSEVSSVMRSLLSVQDIYSISEDIVSDLNKSLAISRDNPALLLFAESGAREFKARATRLAAEVSSFVLLGGKNNLMDSGERAKLLNRIVNELSIIRGVSYGIYRAMFWARQRGIWNLLNPYASFINTDRRIADQILSQTKTLRP</sequence>
<dbReference type="AlphaFoldDB" id="A0A4R0NZ10"/>
<reference evidence="2 3" key="1">
    <citation type="submission" date="2019-02" db="EMBL/GenBank/DDBJ databases">
        <title>Pedobacter sp. RP-3-11 sp. nov., isolated from Arctic soil.</title>
        <authorList>
            <person name="Dahal R.H."/>
        </authorList>
    </citation>
    <scope>NUCLEOTIDE SEQUENCE [LARGE SCALE GENOMIC DNA]</scope>
    <source>
        <strain evidence="2 3">RP-3-11</strain>
    </source>
</reference>
<proteinExistence type="predicted"/>
<evidence type="ECO:0000313" key="2">
    <source>
        <dbReference type="EMBL" id="TCD07690.1"/>
    </source>
</evidence>